<accession>A0AAV7WMJ8</accession>
<evidence type="ECO:0000313" key="2">
    <source>
        <dbReference type="Proteomes" id="UP001066276"/>
    </source>
</evidence>
<dbReference type="AlphaFoldDB" id="A0AAV7WMJ8"/>
<gene>
    <name evidence="1" type="ORF">NDU88_001087</name>
</gene>
<sequence length="89" mass="9820">MEACLLCLGLGCLSSIGPQRSIGVSLHGVVLEVGLSAWLYESCSFFRWLLLGQQDAYYECPTDLYIDDGSMSRGSCNAEYWETHGPTTF</sequence>
<keyword evidence="2" id="KW-1185">Reference proteome</keyword>
<dbReference type="Proteomes" id="UP001066276">
    <property type="component" value="Chromosome 1_1"/>
</dbReference>
<comment type="caution">
    <text evidence="1">The sequence shown here is derived from an EMBL/GenBank/DDBJ whole genome shotgun (WGS) entry which is preliminary data.</text>
</comment>
<proteinExistence type="predicted"/>
<dbReference type="EMBL" id="JANPWB010000001">
    <property type="protein sequence ID" value="KAJ1213450.1"/>
    <property type="molecule type" value="Genomic_DNA"/>
</dbReference>
<reference evidence="1" key="1">
    <citation type="journal article" date="2022" name="bioRxiv">
        <title>Sequencing and chromosome-scale assembly of the giantPleurodeles waltlgenome.</title>
        <authorList>
            <person name="Brown T."/>
            <person name="Elewa A."/>
            <person name="Iarovenko S."/>
            <person name="Subramanian E."/>
            <person name="Araus A.J."/>
            <person name="Petzold A."/>
            <person name="Susuki M."/>
            <person name="Suzuki K.-i.T."/>
            <person name="Hayashi T."/>
            <person name="Toyoda A."/>
            <person name="Oliveira C."/>
            <person name="Osipova E."/>
            <person name="Leigh N.D."/>
            <person name="Simon A."/>
            <person name="Yun M.H."/>
        </authorList>
    </citation>
    <scope>NUCLEOTIDE SEQUENCE</scope>
    <source>
        <strain evidence="1">20211129_DDA</strain>
        <tissue evidence="1">Liver</tissue>
    </source>
</reference>
<protein>
    <submittedName>
        <fullName evidence="1">Uncharacterized protein</fullName>
    </submittedName>
</protein>
<evidence type="ECO:0000313" key="1">
    <source>
        <dbReference type="EMBL" id="KAJ1213450.1"/>
    </source>
</evidence>
<organism evidence="1 2">
    <name type="scientific">Pleurodeles waltl</name>
    <name type="common">Iberian ribbed newt</name>
    <dbReference type="NCBI Taxonomy" id="8319"/>
    <lineage>
        <taxon>Eukaryota</taxon>
        <taxon>Metazoa</taxon>
        <taxon>Chordata</taxon>
        <taxon>Craniata</taxon>
        <taxon>Vertebrata</taxon>
        <taxon>Euteleostomi</taxon>
        <taxon>Amphibia</taxon>
        <taxon>Batrachia</taxon>
        <taxon>Caudata</taxon>
        <taxon>Salamandroidea</taxon>
        <taxon>Salamandridae</taxon>
        <taxon>Pleurodelinae</taxon>
        <taxon>Pleurodeles</taxon>
    </lineage>
</organism>
<name>A0AAV7WMJ8_PLEWA</name>